<keyword evidence="2" id="KW-0472">Membrane</keyword>
<evidence type="ECO:0000256" key="3">
    <source>
        <dbReference type="SAM" id="SignalP"/>
    </source>
</evidence>
<proteinExistence type="inferred from homology"/>
<feature type="transmembrane region" description="Helical" evidence="2">
    <location>
        <begin position="428"/>
        <end position="451"/>
    </location>
</feature>
<sequence>MHSVRTSILALIGLAAVAVADTVHGVVVFARHGDRTTKHFSSQVLTPLGARQLFQVGSDYRARYLSSASSHRINSISESMYVPGQIDASAPDEAVLLSTATSFLQGLYPPIGDDQAGISVQQLANGSSVTTPLEGYQYVTLHGVSSDSPDAIWMKGDDNCPALNAAAASFSNSAEYASRFAATRDFYASLHPFVSSVYPSPSSMTYAHAYDIFDLLNVARLHNASSKVAEELTAAQLFQLRTLADSAEFARNYNASQPDRSIHARTLIGAVLQRLTNTAASVTGGASAPKFSLLAGSYDTFLAFFGVTRLTETSTDFYGLPEYASTMAFELFSPGDATLSSEEDLRVRFLFRNGTEGSLTEFPLFGKGEKDLSWTEFAGAMKELAIDSAADWCSACRSEAVFCAAYRGRDGVDVAGAGQEVGVSRGSWIAALVVMSVAVVGNLAWAGAWLVQRRGSKRAVGERVRKETDFDEEAA</sequence>
<gene>
    <name evidence="4" type="ORF">VTJ49DRAFT_2468</name>
</gene>
<evidence type="ECO:0000313" key="5">
    <source>
        <dbReference type="Proteomes" id="UP001583172"/>
    </source>
</evidence>
<dbReference type="InterPro" id="IPR000560">
    <property type="entry name" value="His_Pase_clade-2"/>
</dbReference>
<dbReference type="PANTHER" id="PTHR11567:SF142">
    <property type="entry name" value="PHOSPHOGLYCERATE MUTASE-LIKE PROTEIN"/>
    <property type="match status" value="1"/>
</dbReference>
<dbReference type="SUPFAM" id="SSF53254">
    <property type="entry name" value="Phosphoglycerate mutase-like"/>
    <property type="match status" value="1"/>
</dbReference>
<keyword evidence="2" id="KW-1133">Transmembrane helix</keyword>
<keyword evidence="5" id="KW-1185">Reference proteome</keyword>
<keyword evidence="3" id="KW-0732">Signal</keyword>
<dbReference type="InterPro" id="IPR050645">
    <property type="entry name" value="Histidine_acid_phosphatase"/>
</dbReference>
<dbReference type="Gene3D" id="3.40.50.1240">
    <property type="entry name" value="Phosphoglycerate mutase-like"/>
    <property type="match status" value="1"/>
</dbReference>
<dbReference type="InterPro" id="IPR029033">
    <property type="entry name" value="His_PPase_superfam"/>
</dbReference>
<dbReference type="CDD" id="cd07061">
    <property type="entry name" value="HP_HAP_like"/>
    <property type="match status" value="1"/>
</dbReference>
<dbReference type="Pfam" id="PF00328">
    <property type="entry name" value="His_Phos_2"/>
    <property type="match status" value="1"/>
</dbReference>
<evidence type="ECO:0000256" key="1">
    <source>
        <dbReference type="ARBA" id="ARBA00005375"/>
    </source>
</evidence>
<feature type="chain" id="PRO_5046893400" description="Acid phosphatase" evidence="3">
    <location>
        <begin position="21"/>
        <end position="475"/>
    </location>
</feature>
<dbReference type="EMBL" id="JAZGSY010000203">
    <property type="protein sequence ID" value="KAL1838631.1"/>
    <property type="molecule type" value="Genomic_DNA"/>
</dbReference>
<dbReference type="PANTHER" id="PTHR11567">
    <property type="entry name" value="ACID PHOSPHATASE-RELATED"/>
    <property type="match status" value="1"/>
</dbReference>
<reference evidence="4 5" key="1">
    <citation type="journal article" date="2024" name="Commun. Biol.">
        <title>Comparative genomic analysis of thermophilic fungi reveals convergent evolutionary adaptations and gene losses.</title>
        <authorList>
            <person name="Steindorff A.S."/>
            <person name="Aguilar-Pontes M.V."/>
            <person name="Robinson A.J."/>
            <person name="Andreopoulos B."/>
            <person name="LaButti K."/>
            <person name="Kuo A."/>
            <person name="Mondo S."/>
            <person name="Riley R."/>
            <person name="Otillar R."/>
            <person name="Haridas S."/>
            <person name="Lipzen A."/>
            <person name="Grimwood J."/>
            <person name="Schmutz J."/>
            <person name="Clum A."/>
            <person name="Reid I.D."/>
            <person name="Moisan M.C."/>
            <person name="Butler G."/>
            <person name="Nguyen T.T.M."/>
            <person name="Dewar K."/>
            <person name="Conant G."/>
            <person name="Drula E."/>
            <person name="Henrissat B."/>
            <person name="Hansel C."/>
            <person name="Singer S."/>
            <person name="Hutchinson M.I."/>
            <person name="de Vries R.P."/>
            <person name="Natvig D.O."/>
            <person name="Powell A.J."/>
            <person name="Tsang A."/>
            <person name="Grigoriev I.V."/>
        </authorList>
    </citation>
    <scope>NUCLEOTIDE SEQUENCE [LARGE SCALE GENOMIC DNA]</scope>
    <source>
        <strain evidence="4 5">CBS 620.91</strain>
    </source>
</reference>
<evidence type="ECO:0008006" key="6">
    <source>
        <dbReference type="Google" id="ProtNLM"/>
    </source>
</evidence>
<protein>
    <recommendedName>
        <fullName evidence="6">Acid phosphatase</fullName>
    </recommendedName>
</protein>
<keyword evidence="2" id="KW-0812">Transmembrane</keyword>
<comment type="caution">
    <text evidence="4">The sequence shown here is derived from an EMBL/GenBank/DDBJ whole genome shotgun (WGS) entry which is preliminary data.</text>
</comment>
<name>A0ABR3VB63_HUMIN</name>
<accession>A0ABR3VB63</accession>
<evidence type="ECO:0000313" key="4">
    <source>
        <dbReference type="EMBL" id="KAL1838631.1"/>
    </source>
</evidence>
<organism evidence="4 5">
    <name type="scientific">Humicola insolens</name>
    <name type="common">Soft-rot fungus</name>
    <dbReference type="NCBI Taxonomy" id="85995"/>
    <lineage>
        <taxon>Eukaryota</taxon>
        <taxon>Fungi</taxon>
        <taxon>Dikarya</taxon>
        <taxon>Ascomycota</taxon>
        <taxon>Pezizomycotina</taxon>
        <taxon>Sordariomycetes</taxon>
        <taxon>Sordariomycetidae</taxon>
        <taxon>Sordariales</taxon>
        <taxon>Chaetomiaceae</taxon>
        <taxon>Mycothermus</taxon>
    </lineage>
</organism>
<comment type="similarity">
    <text evidence="1">Belongs to the histidine acid phosphatase family.</text>
</comment>
<dbReference type="Proteomes" id="UP001583172">
    <property type="component" value="Unassembled WGS sequence"/>
</dbReference>
<feature type="signal peptide" evidence="3">
    <location>
        <begin position="1"/>
        <end position="20"/>
    </location>
</feature>
<evidence type="ECO:0000256" key="2">
    <source>
        <dbReference type="SAM" id="Phobius"/>
    </source>
</evidence>